<feature type="transmembrane region" description="Helical" evidence="1">
    <location>
        <begin position="27"/>
        <end position="48"/>
    </location>
</feature>
<dbReference type="AlphaFoldDB" id="A0A2T0U409"/>
<evidence type="ECO:0000256" key="1">
    <source>
        <dbReference type="SAM" id="Phobius"/>
    </source>
</evidence>
<dbReference type="CDD" id="cd03392">
    <property type="entry name" value="PAP2_like_2"/>
    <property type="match status" value="1"/>
</dbReference>
<evidence type="ECO:0000313" key="4">
    <source>
        <dbReference type="Proteomes" id="UP000238034"/>
    </source>
</evidence>
<dbReference type="Pfam" id="PF01569">
    <property type="entry name" value="PAP2"/>
    <property type="match status" value="1"/>
</dbReference>
<sequence length="230" mass="26442">MEAPDKSPATADSEELKRSFTVFSKGFLVAMLVFISLISFFVLAKMILIDENEAFDREIYSLIEPHTNETTSRIMVIYSWIGGTQFMLPANILLICYCLFIRKNRWQSIKLGAIALSSVCVMHLLKLLFNRPRPLIPLLEPAHGLSFPSGHAMTSITFFGLFIYLTVKYIKNKFLKIFLVILLLSFIVIIGYSRIYLRVHYPSDVLAGYCMGTIWLVLCLWLLKRIETRK</sequence>
<comment type="caution">
    <text evidence="3">The sequence shown here is derived from an EMBL/GenBank/DDBJ whole genome shotgun (WGS) entry which is preliminary data.</text>
</comment>
<feature type="domain" description="Phosphatidic acid phosphatase type 2/haloperoxidase" evidence="2">
    <location>
        <begin position="106"/>
        <end position="220"/>
    </location>
</feature>
<feature type="transmembrane region" description="Helical" evidence="1">
    <location>
        <begin position="77"/>
        <end position="99"/>
    </location>
</feature>
<keyword evidence="4" id="KW-1185">Reference proteome</keyword>
<protein>
    <submittedName>
        <fullName evidence="3">Undecaprenyl-diphosphatase</fullName>
    </submittedName>
</protein>
<keyword evidence="1" id="KW-1133">Transmembrane helix</keyword>
<dbReference type="RefSeq" id="WP_106293067.1">
    <property type="nucleotide sequence ID" value="NZ_PVTH01000005.1"/>
</dbReference>
<name>A0A2T0U409_9SPHI</name>
<accession>A0A2T0U409</accession>
<feature type="transmembrane region" description="Helical" evidence="1">
    <location>
        <begin position="149"/>
        <end position="167"/>
    </location>
</feature>
<feature type="transmembrane region" description="Helical" evidence="1">
    <location>
        <begin position="111"/>
        <end position="129"/>
    </location>
</feature>
<feature type="transmembrane region" description="Helical" evidence="1">
    <location>
        <begin position="205"/>
        <end position="223"/>
    </location>
</feature>
<keyword evidence="1" id="KW-0812">Transmembrane</keyword>
<keyword evidence="1" id="KW-0472">Membrane</keyword>
<reference evidence="3 4" key="1">
    <citation type="submission" date="2018-03" db="EMBL/GenBank/DDBJ databases">
        <title>Genomic Encyclopedia of Type Strains, Phase III (KMG-III): the genomes of soil and plant-associated and newly described type strains.</title>
        <authorList>
            <person name="Whitman W."/>
        </authorList>
    </citation>
    <scope>NUCLEOTIDE SEQUENCE [LARGE SCALE GENOMIC DNA]</scope>
    <source>
        <strain evidence="3 4">CGMCC 1.9313</strain>
    </source>
</reference>
<dbReference type="InterPro" id="IPR000326">
    <property type="entry name" value="PAP2/HPO"/>
</dbReference>
<dbReference type="PANTHER" id="PTHR14969">
    <property type="entry name" value="SPHINGOSINE-1-PHOSPHATE PHOSPHOHYDROLASE"/>
    <property type="match status" value="1"/>
</dbReference>
<proteinExistence type="predicted"/>
<evidence type="ECO:0000259" key="2">
    <source>
        <dbReference type="SMART" id="SM00014"/>
    </source>
</evidence>
<dbReference type="SMART" id="SM00014">
    <property type="entry name" value="acidPPc"/>
    <property type="match status" value="1"/>
</dbReference>
<dbReference type="Gene3D" id="1.20.144.10">
    <property type="entry name" value="Phosphatidic acid phosphatase type 2/haloperoxidase"/>
    <property type="match status" value="2"/>
</dbReference>
<organism evidence="3 4">
    <name type="scientific">Arcticibacter pallidicorallinus</name>
    <dbReference type="NCBI Taxonomy" id="1259464"/>
    <lineage>
        <taxon>Bacteria</taxon>
        <taxon>Pseudomonadati</taxon>
        <taxon>Bacteroidota</taxon>
        <taxon>Sphingobacteriia</taxon>
        <taxon>Sphingobacteriales</taxon>
        <taxon>Sphingobacteriaceae</taxon>
        <taxon>Arcticibacter</taxon>
    </lineage>
</organism>
<dbReference type="Proteomes" id="UP000238034">
    <property type="component" value="Unassembled WGS sequence"/>
</dbReference>
<dbReference type="OrthoDB" id="9773582at2"/>
<evidence type="ECO:0000313" key="3">
    <source>
        <dbReference type="EMBL" id="PRY52646.1"/>
    </source>
</evidence>
<gene>
    <name evidence="3" type="ORF">B0I27_105112</name>
</gene>
<dbReference type="EMBL" id="PVTH01000005">
    <property type="protein sequence ID" value="PRY52646.1"/>
    <property type="molecule type" value="Genomic_DNA"/>
</dbReference>
<feature type="transmembrane region" description="Helical" evidence="1">
    <location>
        <begin position="174"/>
        <end position="193"/>
    </location>
</feature>
<dbReference type="PANTHER" id="PTHR14969:SF13">
    <property type="entry name" value="AT30094P"/>
    <property type="match status" value="1"/>
</dbReference>
<dbReference type="SUPFAM" id="SSF48317">
    <property type="entry name" value="Acid phosphatase/Vanadium-dependent haloperoxidase"/>
    <property type="match status" value="1"/>
</dbReference>
<dbReference type="InterPro" id="IPR036938">
    <property type="entry name" value="PAP2/HPO_sf"/>
</dbReference>